<dbReference type="GO" id="GO:0008324">
    <property type="term" value="F:monoatomic cation transmembrane transporter activity"/>
    <property type="evidence" value="ECO:0007669"/>
    <property type="project" value="InterPro"/>
</dbReference>
<dbReference type="InterPro" id="IPR004680">
    <property type="entry name" value="Cit_transptr-like_dom"/>
</dbReference>
<evidence type="ECO:0000256" key="4">
    <source>
        <dbReference type="ARBA" id="ARBA00022737"/>
    </source>
</evidence>
<dbReference type="Proteomes" id="UP001139971">
    <property type="component" value="Unassembled WGS sequence"/>
</dbReference>
<dbReference type="PROSITE" id="PS51202">
    <property type="entry name" value="RCK_C"/>
    <property type="match status" value="1"/>
</dbReference>
<keyword evidence="3 7" id="KW-0812">Transmembrane</keyword>
<feature type="transmembrane region" description="Helical" evidence="7">
    <location>
        <begin position="457"/>
        <end position="474"/>
    </location>
</feature>
<feature type="transmembrane region" description="Helical" evidence="7">
    <location>
        <begin position="537"/>
        <end position="556"/>
    </location>
</feature>
<keyword evidence="6 7" id="KW-0472">Membrane</keyword>
<comment type="subcellular location">
    <subcellularLocation>
        <location evidence="1">Membrane</location>
        <topology evidence="1">Multi-pass membrane protein</topology>
    </subcellularLocation>
</comment>
<evidence type="ECO:0000256" key="3">
    <source>
        <dbReference type="ARBA" id="ARBA00022692"/>
    </source>
</evidence>
<dbReference type="GO" id="GO:0005886">
    <property type="term" value="C:plasma membrane"/>
    <property type="evidence" value="ECO:0007669"/>
    <property type="project" value="TreeGrafter"/>
</dbReference>
<accession>A0A9X4BIL5</accession>
<dbReference type="PANTHER" id="PTHR43652:SF2">
    <property type="entry name" value="BASIC AMINO ACID ANTIPORTER YFCC-RELATED"/>
    <property type="match status" value="1"/>
</dbReference>
<evidence type="ECO:0000313" key="10">
    <source>
        <dbReference type="Proteomes" id="UP001139971"/>
    </source>
</evidence>
<dbReference type="Gene3D" id="3.30.70.1450">
    <property type="entry name" value="Regulator of K+ conductance, C-terminal domain"/>
    <property type="match status" value="1"/>
</dbReference>
<feature type="transmembrane region" description="Helical" evidence="7">
    <location>
        <begin position="57"/>
        <end position="76"/>
    </location>
</feature>
<feature type="transmembrane region" description="Helical" evidence="7">
    <location>
        <begin position="91"/>
        <end position="119"/>
    </location>
</feature>
<feature type="transmembrane region" description="Helical" evidence="7">
    <location>
        <begin position="576"/>
        <end position="596"/>
    </location>
</feature>
<dbReference type="SUPFAM" id="SSF116726">
    <property type="entry name" value="TrkA C-terminal domain-like"/>
    <property type="match status" value="2"/>
</dbReference>
<feature type="transmembrane region" description="Helical" evidence="7">
    <location>
        <begin position="428"/>
        <end position="445"/>
    </location>
</feature>
<dbReference type="Pfam" id="PF02080">
    <property type="entry name" value="TrkA_C"/>
    <property type="match status" value="1"/>
</dbReference>
<feature type="domain" description="RCK C-terminal" evidence="8">
    <location>
        <begin position="306"/>
        <end position="390"/>
    </location>
</feature>
<evidence type="ECO:0000259" key="8">
    <source>
        <dbReference type="PROSITE" id="PS51202"/>
    </source>
</evidence>
<proteinExistence type="predicted"/>
<feature type="transmembrane region" description="Helical" evidence="7">
    <location>
        <begin position="173"/>
        <end position="195"/>
    </location>
</feature>
<protein>
    <submittedName>
        <fullName evidence="9">SLC13 family permease</fullName>
    </submittedName>
</protein>
<keyword evidence="4" id="KW-0677">Repeat</keyword>
<feature type="transmembrane region" description="Helical" evidence="7">
    <location>
        <begin position="28"/>
        <end position="45"/>
    </location>
</feature>
<feature type="transmembrane region" description="Helical" evidence="7">
    <location>
        <begin position="406"/>
        <end position="422"/>
    </location>
</feature>
<name>A0A9X4BIL5_9GAMM</name>
<evidence type="ECO:0000256" key="6">
    <source>
        <dbReference type="ARBA" id="ARBA00023136"/>
    </source>
</evidence>
<keyword evidence="2" id="KW-0813">Transport</keyword>
<sequence length="599" mass="63130">MTPPQILCLAILALTLLLLVTEWLRSDIVAMLALVAFVVTGVLRPEAALRGFGSEPVIAVVGAFVLSAAVVNTGLAEQFGRGVSRIAGTRVVWALAVLMLAAALLSALTHHLLITALMVPIATGVAQRGEFPASRLLMPVSLAASIGTTLTLIGAPAFLVADHVLQEAGREGYGIFSLTPIGVALVAFSLVYMMLPGRWLLPDRTAGGGANGRRFALDDYYTELLILDGAPQAGLAYPAFVERYRDRFEVVDWLRRGDPIRHALASRTLEAGDVLLVRSTPQGLADIADEKGLALHAVAKYGEPGDANATDRFGEERLTQVVIAPHSWLVGRAVSAIDFRRRFGVIVVGLWRRDGWVRGELASAQLRAGDTLVVWGEPEQIAALGAQREFLMALPFGAQRLRRSRAWWALGVLAASVVAAATELLPVHIAFLAGAIGVVLARCLSAEEAYAALELRVVVFIAGALALGAALEQTGLTTLAAEAFAPLLDQFSPFWILVLVFGAGAIVTQVLSDAATVVLLAPIAARMAQPLGVAPEALVASLAIGAVAAFLTPLGHHGNLLVYGPGGYRFGDFFRVGAPLTAAFAAITAFVALRLWPGA</sequence>
<evidence type="ECO:0000256" key="1">
    <source>
        <dbReference type="ARBA" id="ARBA00004141"/>
    </source>
</evidence>
<dbReference type="InterPro" id="IPR036721">
    <property type="entry name" value="RCK_C_sf"/>
</dbReference>
<dbReference type="EMBL" id="JAOVZO020000020">
    <property type="protein sequence ID" value="MDC8015390.1"/>
    <property type="molecule type" value="Genomic_DNA"/>
</dbReference>
<feature type="transmembrane region" description="Helical" evidence="7">
    <location>
        <begin position="494"/>
        <end position="525"/>
    </location>
</feature>
<comment type="caution">
    <text evidence="9">The sequence shown here is derived from an EMBL/GenBank/DDBJ whole genome shotgun (WGS) entry which is preliminary data.</text>
</comment>
<dbReference type="PANTHER" id="PTHR43652">
    <property type="entry name" value="BASIC AMINO ACID ANTIPORTER YFCC-RELATED"/>
    <property type="match status" value="1"/>
</dbReference>
<evidence type="ECO:0000313" key="9">
    <source>
        <dbReference type="EMBL" id="MDC8015390.1"/>
    </source>
</evidence>
<organism evidence="9 10">
    <name type="scientific">Tahibacter soli</name>
    <dbReference type="NCBI Taxonomy" id="2983605"/>
    <lineage>
        <taxon>Bacteria</taxon>
        <taxon>Pseudomonadati</taxon>
        <taxon>Pseudomonadota</taxon>
        <taxon>Gammaproteobacteria</taxon>
        <taxon>Lysobacterales</taxon>
        <taxon>Rhodanobacteraceae</taxon>
        <taxon>Tahibacter</taxon>
    </lineage>
</organism>
<reference evidence="9" key="1">
    <citation type="submission" date="2023-02" db="EMBL/GenBank/DDBJ databases">
        <title>Tahibacter soli sp. nov. isolated from soil.</title>
        <authorList>
            <person name="Baek J.H."/>
            <person name="Lee J.K."/>
            <person name="Choi D.G."/>
            <person name="Jeon C.O."/>
        </authorList>
    </citation>
    <scope>NUCLEOTIDE SEQUENCE</scope>
    <source>
        <strain evidence="9">BL</strain>
    </source>
</reference>
<keyword evidence="10" id="KW-1185">Reference proteome</keyword>
<dbReference type="GO" id="GO:0006813">
    <property type="term" value="P:potassium ion transport"/>
    <property type="evidence" value="ECO:0007669"/>
    <property type="project" value="InterPro"/>
</dbReference>
<keyword evidence="5 7" id="KW-1133">Transmembrane helix</keyword>
<evidence type="ECO:0000256" key="2">
    <source>
        <dbReference type="ARBA" id="ARBA00022448"/>
    </source>
</evidence>
<evidence type="ECO:0000256" key="7">
    <source>
        <dbReference type="SAM" id="Phobius"/>
    </source>
</evidence>
<gene>
    <name evidence="9" type="ORF">OD750_022925</name>
</gene>
<dbReference type="InterPro" id="IPR006037">
    <property type="entry name" value="RCK_C"/>
</dbReference>
<dbReference type="RefSeq" id="WP_263540581.1">
    <property type="nucleotide sequence ID" value="NZ_JAOVZO020000020.1"/>
</dbReference>
<dbReference type="InterPro" id="IPR051679">
    <property type="entry name" value="DASS-Related_Transporters"/>
</dbReference>
<dbReference type="AlphaFoldDB" id="A0A9X4BIL5"/>
<dbReference type="Pfam" id="PF03600">
    <property type="entry name" value="CitMHS"/>
    <property type="match status" value="1"/>
</dbReference>
<evidence type="ECO:0000256" key="5">
    <source>
        <dbReference type="ARBA" id="ARBA00022989"/>
    </source>
</evidence>
<feature type="transmembrane region" description="Helical" evidence="7">
    <location>
        <begin position="140"/>
        <end position="161"/>
    </location>
</feature>